<proteinExistence type="predicted"/>
<feature type="signal peptide" evidence="1">
    <location>
        <begin position="1"/>
        <end position="25"/>
    </location>
</feature>
<keyword evidence="3" id="KW-1185">Reference proteome</keyword>
<organism evidence="2 3">
    <name type="scientific">Vigna unguiculata</name>
    <name type="common">Cowpea</name>
    <dbReference type="NCBI Taxonomy" id="3917"/>
    <lineage>
        <taxon>Eukaryota</taxon>
        <taxon>Viridiplantae</taxon>
        <taxon>Streptophyta</taxon>
        <taxon>Embryophyta</taxon>
        <taxon>Tracheophyta</taxon>
        <taxon>Spermatophyta</taxon>
        <taxon>Magnoliopsida</taxon>
        <taxon>eudicotyledons</taxon>
        <taxon>Gunneridae</taxon>
        <taxon>Pentapetalae</taxon>
        <taxon>rosids</taxon>
        <taxon>fabids</taxon>
        <taxon>Fabales</taxon>
        <taxon>Fabaceae</taxon>
        <taxon>Papilionoideae</taxon>
        <taxon>50 kb inversion clade</taxon>
        <taxon>NPAAA clade</taxon>
        <taxon>indigoferoid/millettioid clade</taxon>
        <taxon>Phaseoleae</taxon>
        <taxon>Vigna</taxon>
    </lineage>
</organism>
<protein>
    <submittedName>
        <fullName evidence="2">Uncharacterized protein</fullName>
    </submittedName>
</protein>
<evidence type="ECO:0000313" key="2">
    <source>
        <dbReference type="EMBL" id="QCE14948.1"/>
    </source>
</evidence>
<dbReference type="AlphaFoldDB" id="A0A4D6NNN1"/>
<feature type="chain" id="PRO_5020033158" evidence="1">
    <location>
        <begin position="26"/>
        <end position="232"/>
    </location>
</feature>
<dbReference type="Proteomes" id="UP000501690">
    <property type="component" value="Linkage Group LG11"/>
</dbReference>
<evidence type="ECO:0000313" key="3">
    <source>
        <dbReference type="Proteomes" id="UP000501690"/>
    </source>
</evidence>
<sequence length="232" mass="25936">MNCRQAAHVFLLGFWVPMRNRLAASLVPPGDAYCSTQFLGFDELPSDDEHPPGDANQYWFDFGLSRQAILVEIVTLEALGAWRHVSPTKQSESLLRLATRVQRQAIFDEAERFCLLWMCIVYEALGDISRVRCWSIPRVVAQDGGFIISGRDVTYEPFGSLPQHVTQARGSHLSDNSWKLGGFSPQVVSQAGDLNFERRATSLKQGGLAQARTCRAFECFLLEISPKRVSVA</sequence>
<evidence type="ECO:0000256" key="1">
    <source>
        <dbReference type="SAM" id="SignalP"/>
    </source>
</evidence>
<accession>A0A4D6NNN1</accession>
<keyword evidence="1" id="KW-0732">Signal</keyword>
<dbReference type="EMBL" id="CP039355">
    <property type="protein sequence ID" value="QCE14948.1"/>
    <property type="molecule type" value="Genomic_DNA"/>
</dbReference>
<reference evidence="2 3" key="1">
    <citation type="submission" date="2019-04" db="EMBL/GenBank/DDBJ databases">
        <title>An improved genome assembly and genetic linkage map for asparagus bean, Vigna unguiculata ssp. sesquipedialis.</title>
        <authorList>
            <person name="Xia Q."/>
            <person name="Zhang R."/>
            <person name="Dong Y."/>
        </authorList>
    </citation>
    <scope>NUCLEOTIDE SEQUENCE [LARGE SCALE GENOMIC DNA]</scope>
    <source>
        <tissue evidence="2">Leaf</tissue>
    </source>
</reference>
<name>A0A4D6NNN1_VIGUN</name>
<gene>
    <name evidence="2" type="ORF">DEO72_LG11g1955</name>
</gene>